<reference evidence="3" key="1">
    <citation type="submission" date="2017-07" db="EMBL/GenBank/DDBJ databases">
        <title>Taro Niue Genome Assembly and Annotation.</title>
        <authorList>
            <person name="Atibalentja N."/>
            <person name="Keating K."/>
            <person name="Fields C.J."/>
        </authorList>
    </citation>
    <scope>NUCLEOTIDE SEQUENCE</scope>
    <source>
        <strain evidence="3">Niue_2</strain>
        <tissue evidence="3">Leaf</tissue>
    </source>
</reference>
<dbReference type="OrthoDB" id="782656at2759"/>
<comment type="caution">
    <text evidence="3">The sequence shown here is derived from an EMBL/GenBank/DDBJ whole genome shotgun (WGS) entry which is preliminary data.</text>
</comment>
<evidence type="ECO:0000313" key="3">
    <source>
        <dbReference type="EMBL" id="MQL88964.1"/>
    </source>
</evidence>
<evidence type="ECO:0000256" key="1">
    <source>
        <dbReference type="ARBA" id="ARBA00022737"/>
    </source>
</evidence>
<dbReference type="SUPFAM" id="SSF48371">
    <property type="entry name" value="ARM repeat"/>
    <property type="match status" value="1"/>
</dbReference>
<gene>
    <name evidence="3" type="ORF">Taro_021528</name>
</gene>
<proteinExistence type="predicted"/>
<dbReference type="InterPro" id="IPR058584">
    <property type="entry name" value="IMB1_TNPO1-like_TPR"/>
</dbReference>
<dbReference type="Pfam" id="PF25574">
    <property type="entry name" value="TPR_IMB1"/>
    <property type="match status" value="1"/>
</dbReference>
<dbReference type="InterPro" id="IPR011989">
    <property type="entry name" value="ARM-like"/>
</dbReference>
<dbReference type="Gene3D" id="1.25.10.10">
    <property type="entry name" value="Leucine-rich Repeat Variant"/>
    <property type="match status" value="1"/>
</dbReference>
<evidence type="ECO:0000313" key="4">
    <source>
        <dbReference type="Proteomes" id="UP000652761"/>
    </source>
</evidence>
<accession>A0A843V5M9</accession>
<evidence type="ECO:0000259" key="2">
    <source>
        <dbReference type="Pfam" id="PF25574"/>
    </source>
</evidence>
<organism evidence="3 4">
    <name type="scientific">Colocasia esculenta</name>
    <name type="common">Wild taro</name>
    <name type="synonym">Arum esculentum</name>
    <dbReference type="NCBI Taxonomy" id="4460"/>
    <lineage>
        <taxon>Eukaryota</taxon>
        <taxon>Viridiplantae</taxon>
        <taxon>Streptophyta</taxon>
        <taxon>Embryophyta</taxon>
        <taxon>Tracheophyta</taxon>
        <taxon>Spermatophyta</taxon>
        <taxon>Magnoliopsida</taxon>
        <taxon>Liliopsida</taxon>
        <taxon>Araceae</taxon>
        <taxon>Aroideae</taxon>
        <taxon>Colocasieae</taxon>
        <taxon>Colocasia</taxon>
    </lineage>
</organism>
<dbReference type="EMBL" id="NMUH01001105">
    <property type="protein sequence ID" value="MQL88964.1"/>
    <property type="molecule type" value="Genomic_DNA"/>
</dbReference>
<name>A0A843V5M9_COLES</name>
<keyword evidence="1" id="KW-0677">Repeat</keyword>
<dbReference type="AlphaFoldDB" id="A0A843V5M9"/>
<sequence length="215" mass="23622">MLDYGNQRRTCIFDAYLGIFQGFKSSKPDLMMPYVVHVLQLIDVVFKDKNGDEGVTKAAVAVMGDLVDVLGPNISIMLFKDRTFHTEILGECFRSGDAQLKETATWTQVFLFWEDDIGFCAISFKRACVSYMPCPLPPRQLAVNPCPLPSDNPVSIDHYDGRAASRLGEGEGGGRPLGVPWLVGVEQQQGRLGADVEVEIHGGMSSCFEGSKGRK</sequence>
<feature type="domain" description="Importin subunit beta-1/Transportin-1-like TPR repeats" evidence="2">
    <location>
        <begin position="1"/>
        <end position="72"/>
    </location>
</feature>
<dbReference type="InterPro" id="IPR016024">
    <property type="entry name" value="ARM-type_fold"/>
</dbReference>
<protein>
    <recommendedName>
        <fullName evidence="2">Importin subunit beta-1/Transportin-1-like TPR repeats domain-containing protein</fullName>
    </recommendedName>
</protein>
<dbReference type="Proteomes" id="UP000652761">
    <property type="component" value="Unassembled WGS sequence"/>
</dbReference>
<keyword evidence="4" id="KW-1185">Reference proteome</keyword>